<dbReference type="PROSITE" id="PS51257">
    <property type="entry name" value="PROKAR_LIPOPROTEIN"/>
    <property type="match status" value="1"/>
</dbReference>
<reference evidence="4" key="1">
    <citation type="journal article" date="2016" name="Toxins">
        <title>The Draft Genome Sequence of the Yersinia entomophaga Entomopathogenic Type Strain MH96T.</title>
        <authorList>
            <person name="Hurst M.R."/>
            <person name="Beattie A."/>
            <person name="Altermann E."/>
            <person name="Moraga R.M."/>
            <person name="Harper L.A."/>
            <person name="Calder J."/>
            <person name="Laugraud A."/>
        </authorList>
    </citation>
    <scope>NUCLEOTIDE SEQUENCE [LARGE SCALE GENOMIC DNA]</scope>
    <source>
        <strain evidence="4">MH96</strain>
    </source>
</reference>
<name>A0ABN4PSI5_YERET</name>
<gene>
    <name evidence="3" type="ORF">PL78_05580</name>
</gene>
<dbReference type="RefSeq" id="WP_064513863.1">
    <property type="nucleotide sequence ID" value="NZ_CBCSBH010000021.1"/>
</dbReference>
<dbReference type="EMBL" id="CP010029">
    <property type="protein sequence ID" value="ANI29311.1"/>
    <property type="molecule type" value="Genomic_DNA"/>
</dbReference>
<evidence type="ECO:0000313" key="4">
    <source>
        <dbReference type="Proteomes" id="UP000266744"/>
    </source>
</evidence>
<protein>
    <submittedName>
        <fullName evidence="3">Heat-inducible protein</fullName>
    </submittedName>
</protein>
<dbReference type="Gene3D" id="2.40.128.270">
    <property type="match status" value="1"/>
</dbReference>
<dbReference type="InterPro" id="IPR038670">
    <property type="entry name" value="HslJ-like_sf"/>
</dbReference>
<dbReference type="PANTHER" id="PTHR35535">
    <property type="entry name" value="HEAT SHOCK PROTEIN HSLJ"/>
    <property type="match status" value="1"/>
</dbReference>
<dbReference type="PANTHER" id="PTHR35535:SF1">
    <property type="entry name" value="HEAT SHOCK PROTEIN HSLJ"/>
    <property type="match status" value="1"/>
</dbReference>
<feature type="signal peptide" evidence="1">
    <location>
        <begin position="1"/>
        <end position="22"/>
    </location>
</feature>
<dbReference type="Pfam" id="PF03724">
    <property type="entry name" value="META"/>
    <property type="match status" value="1"/>
</dbReference>
<evidence type="ECO:0000313" key="3">
    <source>
        <dbReference type="EMBL" id="ANI29311.1"/>
    </source>
</evidence>
<evidence type="ECO:0000256" key="1">
    <source>
        <dbReference type="SAM" id="SignalP"/>
    </source>
</evidence>
<accession>A0ABN4PSI5</accession>
<sequence>MKKIIPLAIAGILLAGCGMNQSQNTANQITAGDLQHHNFVLVSVDGQSPKNQQGNMPSIEFGEKMHISGAMCNRFMGQGELKDSVLTVKALAGTRMMCNDPQLNQWDTLIGEVLASGAKVTLNKGELTLNNGSHTLVYTSRDWVS</sequence>
<proteinExistence type="predicted"/>
<dbReference type="NCBIfam" id="NF007766">
    <property type="entry name" value="PRK10449.1"/>
    <property type="match status" value="1"/>
</dbReference>
<feature type="domain" description="DUF306" evidence="2">
    <location>
        <begin position="33"/>
        <end position="136"/>
    </location>
</feature>
<evidence type="ECO:0000259" key="2">
    <source>
        <dbReference type="Pfam" id="PF03724"/>
    </source>
</evidence>
<keyword evidence="1" id="KW-0732">Signal</keyword>
<dbReference type="InterPro" id="IPR005184">
    <property type="entry name" value="DUF306_Meta_HslJ"/>
</dbReference>
<organism evidence="3 4">
    <name type="scientific">Yersinia entomophaga</name>
    <dbReference type="NCBI Taxonomy" id="935293"/>
    <lineage>
        <taxon>Bacteria</taxon>
        <taxon>Pseudomonadati</taxon>
        <taxon>Pseudomonadota</taxon>
        <taxon>Gammaproteobacteria</taxon>
        <taxon>Enterobacterales</taxon>
        <taxon>Yersiniaceae</taxon>
        <taxon>Yersinia</taxon>
    </lineage>
</organism>
<dbReference type="Proteomes" id="UP000266744">
    <property type="component" value="Chromosome"/>
</dbReference>
<feature type="chain" id="PRO_5045783379" evidence="1">
    <location>
        <begin position="23"/>
        <end position="145"/>
    </location>
</feature>
<dbReference type="InterPro" id="IPR053147">
    <property type="entry name" value="Hsp_HslJ-like"/>
</dbReference>
<keyword evidence="4" id="KW-1185">Reference proteome</keyword>